<evidence type="ECO:0000256" key="1">
    <source>
        <dbReference type="ARBA" id="ARBA00000198"/>
    </source>
</evidence>
<organism evidence="10 11">
    <name type="scientific">Tepidiforma flava</name>
    <dbReference type="NCBI Taxonomy" id="3004094"/>
    <lineage>
        <taxon>Bacteria</taxon>
        <taxon>Bacillati</taxon>
        <taxon>Chloroflexota</taxon>
        <taxon>Tepidiformia</taxon>
        <taxon>Tepidiformales</taxon>
        <taxon>Tepidiformaceae</taxon>
        <taxon>Tepidiforma</taxon>
    </lineage>
</organism>
<evidence type="ECO:0000256" key="3">
    <source>
        <dbReference type="ARBA" id="ARBA00013253"/>
    </source>
</evidence>
<dbReference type="GO" id="GO:0003848">
    <property type="term" value="F:2-amino-4-hydroxy-6-hydroxymethyldihydropteridine diphosphokinase activity"/>
    <property type="evidence" value="ECO:0007669"/>
    <property type="project" value="UniProtKB-EC"/>
</dbReference>
<keyword evidence="8" id="KW-0289">Folate biosynthesis</keyword>
<keyword evidence="6" id="KW-0418">Kinase</keyword>
<comment type="pathway">
    <text evidence="2">Cofactor biosynthesis; tetrahydrofolate biosynthesis; 2-amino-4-hydroxy-6-hydroxymethyl-7,8-dihydropteridine diphosphate from 7,8-dihydroneopterin triphosphate: step 4/4.</text>
</comment>
<dbReference type="Pfam" id="PF01288">
    <property type="entry name" value="HPPK"/>
    <property type="match status" value="1"/>
</dbReference>
<evidence type="ECO:0000256" key="7">
    <source>
        <dbReference type="ARBA" id="ARBA00022840"/>
    </source>
</evidence>
<keyword evidence="7" id="KW-0067">ATP-binding</keyword>
<dbReference type="PROSITE" id="PS00794">
    <property type="entry name" value="HPPK"/>
    <property type="match status" value="1"/>
</dbReference>
<dbReference type="Gene3D" id="3.30.70.560">
    <property type="entry name" value="7,8-Dihydro-6-hydroxymethylpterin-pyrophosphokinase HPPK"/>
    <property type="match status" value="1"/>
</dbReference>
<name>A0ABY7M5A0_9CHLR</name>
<reference evidence="10 11" key="1">
    <citation type="journal article" date="2023" name="ISME J.">
        <title>Thermophilic Dehalococcoidia with unusual traits shed light on an unexpected past.</title>
        <authorList>
            <person name="Palmer M."/>
            <person name="Covington J.K."/>
            <person name="Zhou E.M."/>
            <person name="Thomas S.C."/>
            <person name="Habib N."/>
            <person name="Seymour C.O."/>
            <person name="Lai D."/>
            <person name="Johnston J."/>
            <person name="Hashimi A."/>
            <person name="Jiao J.Y."/>
            <person name="Muok A.R."/>
            <person name="Liu L."/>
            <person name="Xian W.D."/>
            <person name="Zhi X.Y."/>
            <person name="Li M.M."/>
            <person name="Silva L.P."/>
            <person name="Bowen B.P."/>
            <person name="Louie K."/>
            <person name="Briegel A."/>
            <person name="Pett-Ridge J."/>
            <person name="Weber P.K."/>
            <person name="Tocheva E.I."/>
            <person name="Woyke T."/>
            <person name="Northen T.R."/>
            <person name="Mayali X."/>
            <person name="Li W.J."/>
            <person name="Hedlund B.P."/>
        </authorList>
    </citation>
    <scope>NUCLEOTIDE SEQUENCE [LARGE SCALE GENOMIC DNA]</scope>
    <source>
        <strain evidence="10 11">YIM 72310</strain>
    </source>
</reference>
<dbReference type="Proteomes" id="UP001212803">
    <property type="component" value="Chromosome"/>
</dbReference>
<dbReference type="SUPFAM" id="SSF55083">
    <property type="entry name" value="6-hydroxymethyl-7,8-dihydropterin pyrophosphokinase, HPPK"/>
    <property type="match status" value="1"/>
</dbReference>
<evidence type="ECO:0000256" key="8">
    <source>
        <dbReference type="ARBA" id="ARBA00022909"/>
    </source>
</evidence>
<gene>
    <name evidence="10" type="primary">folK</name>
    <name evidence="10" type="ORF">O0235_10330</name>
</gene>
<dbReference type="PANTHER" id="PTHR43071">
    <property type="entry name" value="2-AMINO-4-HYDROXY-6-HYDROXYMETHYLDIHYDROPTERIDINE PYROPHOSPHOKINASE"/>
    <property type="match status" value="1"/>
</dbReference>
<dbReference type="InterPro" id="IPR000550">
    <property type="entry name" value="Hppk"/>
</dbReference>
<comment type="catalytic activity">
    <reaction evidence="1">
        <text>6-hydroxymethyl-7,8-dihydropterin + ATP = (7,8-dihydropterin-6-yl)methyl diphosphate + AMP + H(+)</text>
        <dbReference type="Rhea" id="RHEA:11412"/>
        <dbReference type="ChEBI" id="CHEBI:15378"/>
        <dbReference type="ChEBI" id="CHEBI:30616"/>
        <dbReference type="ChEBI" id="CHEBI:44841"/>
        <dbReference type="ChEBI" id="CHEBI:72950"/>
        <dbReference type="ChEBI" id="CHEBI:456215"/>
        <dbReference type="EC" id="2.7.6.3"/>
    </reaction>
</comment>
<dbReference type="PANTHER" id="PTHR43071:SF1">
    <property type="entry name" value="2-AMINO-4-HYDROXY-6-HYDROXYMETHYLDIHYDROPTERIDINE PYROPHOSPHOKINASE"/>
    <property type="match status" value="1"/>
</dbReference>
<proteinExistence type="predicted"/>
<keyword evidence="11" id="KW-1185">Reference proteome</keyword>
<evidence type="ECO:0000256" key="5">
    <source>
        <dbReference type="ARBA" id="ARBA00022741"/>
    </source>
</evidence>
<evidence type="ECO:0000256" key="6">
    <source>
        <dbReference type="ARBA" id="ARBA00022777"/>
    </source>
</evidence>
<dbReference type="EMBL" id="CP115149">
    <property type="protein sequence ID" value="WBL35185.1"/>
    <property type="molecule type" value="Genomic_DNA"/>
</dbReference>
<evidence type="ECO:0000256" key="4">
    <source>
        <dbReference type="ARBA" id="ARBA00022679"/>
    </source>
</evidence>
<sequence length="159" mass="16944">MSAVLLALGSNLGDRRANLRAALAALEDAGITVQRTSFAWETPPVPADQPPFLNAAAAGATGLPPAELLAALKQIERALGRRPARRWGPRPIDLDILFYDSLRLDTPDLTIPHPRIAERAFVLAPLSEVWDGPLPVLGETALALLGRIGLQGARRVGPI</sequence>
<evidence type="ECO:0000259" key="9">
    <source>
        <dbReference type="PROSITE" id="PS00794"/>
    </source>
</evidence>
<evidence type="ECO:0000313" key="11">
    <source>
        <dbReference type="Proteomes" id="UP001212803"/>
    </source>
</evidence>
<protein>
    <recommendedName>
        <fullName evidence="3">2-amino-4-hydroxy-6-hydroxymethyldihydropteridine diphosphokinase</fullName>
        <ecNumber evidence="3">2.7.6.3</ecNumber>
    </recommendedName>
</protein>
<keyword evidence="5" id="KW-0547">Nucleotide-binding</keyword>
<keyword evidence="4 10" id="KW-0808">Transferase</keyword>
<dbReference type="NCBIfam" id="TIGR01498">
    <property type="entry name" value="folK"/>
    <property type="match status" value="1"/>
</dbReference>
<dbReference type="CDD" id="cd00483">
    <property type="entry name" value="HPPK"/>
    <property type="match status" value="1"/>
</dbReference>
<evidence type="ECO:0000256" key="2">
    <source>
        <dbReference type="ARBA" id="ARBA00005051"/>
    </source>
</evidence>
<dbReference type="InterPro" id="IPR035907">
    <property type="entry name" value="Hppk_sf"/>
</dbReference>
<dbReference type="RefSeq" id="WP_270055713.1">
    <property type="nucleotide sequence ID" value="NZ_CP115149.1"/>
</dbReference>
<feature type="domain" description="7,8-dihydro-6-hydroxymethylpterin-pyrophosphokinase" evidence="9">
    <location>
        <begin position="86"/>
        <end position="97"/>
    </location>
</feature>
<evidence type="ECO:0000313" key="10">
    <source>
        <dbReference type="EMBL" id="WBL35185.1"/>
    </source>
</evidence>
<accession>A0ABY7M5A0</accession>
<dbReference type="EC" id="2.7.6.3" evidence="3"/>